<gene>
    <name evidence="4" type="ORF">GCM10017577_38150</name>
</gene>
<dbReference type="InterPro" id="IPR036250">
    <property type="entry name" value="AcylCo_DH-like_C"/>
</dbReference>
<dbReference type="InterPro" id="IPR050741">
    <property type="entry name" value="Acyl-CoA_dehydrogenase"/>
</dbReference>
<dbReference type="GO" id="GO:0005737">
    <property type="term" value="C:cytoplasm"/>
    <property type="evidence" value="ECO:0007669"/>
    <property type="project" value="TreeGrafter"/>
</dbReference>
<sequence length="408" mass="43007">MTTTALPVDAPSGAGRTPEPIDPVARAAAVAPLLAEQRPIGESRRQLTDATVAALADAGQLRTWVPRRFGGLETDTPTVIDATARISAADPAAGWVTMILSCADFLVGMLEQRAQQEVWSAGPDTSVCAVFNPSSTSERVPGGWRVRGRWLPASGCRHASWALLGVPLAEDPRAGGATTRASVLIPMSELTVTASWNAIGMRATGSDTLETVDAFVPEHRVLRLGPALEGRFPGSYGASWRHRSPLMPTLSTHMMAVYLGMAASALDVVLATSGTKGLTFTTYSRAAESGGVQTAVAKAALTIDAMWALAHHAGREVDWWARTGTRPSTADRARVRGWTGHVAAQCREALDQLVSCYGASAFAETNPLQATVRDMHAASRHAVANPITGTEIYGRALLGVEPSIATLI</sequence>
<accession>A0A9W6NXA2</accession>
<organism evidence="4 5">
    <name type="scientific">Pseudonocardia halophobica</name>
    <dbReference type="NCBI Taxonomy" id="29401"/>
    <lineage>
        <taxon>Bacteria</taxon>
        <taxon>Bacillati</taxon>
        <taxon>Actinomycetota</taxon>
        <taxon>Actinomycetes</taxon>
        <taxon>Pseudonocardiales</taxon>
        <taxon>Pseudonocardiaceae</taxon>
        <taxon>Pseudonocardia</taxon>
    </lineage>
</organism>
<keyword evidence="1" id="KW-0560">Oxidoreductase</keyword>
<dbReference type="PANTHER" id="PTHR48083">
    <property type="entry name" value="MEDIUM-CHAIN SPECIFIC ACYL-COA DEHYDROGENASE, MITOCHONDRIAL-RELATED"/>
    <property type="match status" value="1"/>
</dbReference>
<protein>
    <submittedName>
        <fullName evidence="4">Acyl-CoA dehydrogenase</fullName>
    </submittedName>
</protein>
<evidence type="ECO:0000313" key="5">
    <source>
        <dbReference type="Proteomes" id="UP001143463"/>
    </source>
</evidence>
<dbReference type="InterPro" id="IPR013107">
    <property type="entry name" value="Acyl-CoA_DH_C"/>
</dbReference>
<comment type="caution">
    <text evidence="4">The sequence shown here is derived from an EMBL/GenBank/DDBJ whole genome shotgun (WGS) entry which is preliminary data.</text>
</comment>
<dbReference type="PANTHER" id="PTHR48083:SF19">
    <property type="entry name" value="FLAVIN-DEPENDENT MONOOXYGENASE, OXYGENASE SUBUNIT HSAA"/>
    <property type="match status" value="1"/>
</dbReference>
<dbReference type="InterPro" id="IPR009100">
    <property type="entry name" value="AcylCoA_DH/oxidase_NM_dom_sf"/>
</dbReference>
<dbReference type="Gene3D" id="2.40.110.10">
    <property type="entry name" value="Butyryl-CoA Dehydrogenase, subunit A, domain 2"/>
    <property type="match status" value="1"/>
</dbReference>
<dbReference type="AlphaFoldDB" id="A0A9W6NXA2"/>
<dbReference type="Gene3D" id="1.10.540.10">
    <property type="entry name" value="Acyl-CoA dehydrogenase/oxidase, N-terminal domain"/>
    <property type="match status" value="1"/>
</dbReference>
<evidence type="ECO:0000313" key="4">
    <source>
        <dbReference type="EMBL" id="GLL12674.1"/>
    </source>
</evidence>
<dbReference type="RefSeq" id="WP_051737687.1">
    <property type="nucleotide sequence ID" value="NZ_BAAAUZ010000073.1"/>
</dbReference>
<dbReference type="Pfam" id="PF08028">
    <property type="entry name" value="Acyl-CoA_dh_2"/>
    <property type="match status" value="1"/>
</dbReference>
<proteinExistence type="predicted"/>
<dbReference type="SUPFAM" id="SSF47203">
    <property type="entry name" value="Acyl-CoA dehydrogenase C-terminal domain-like"/>
    <property type="match status" value="1"/>
</dbReference>
<feature type="region of interest" description="Disordered" evidence="2">
    <location>
        <begin position="1"/>
        <end position="20"/>
    </location>
</feature>
<evidence type="ECO:0000259" key="3">
    <source>
        <dbReference type="Pfam" id="PF08028"/>
    </source>
</evidence>
<evidence type="ECO:0000256" key="2">
    <source>
        <dbReference type="SAM" id="MobiDB-lite"/>
    </source>
</evidence>
<reference evidence="4" key="1">
    <citation type="journal article" date="2014" name="Int. J. Syst. Evol. Microbiol.">
        <title>Complete genome sequence of Corynebacterium casei LMG S-19264T (=DSM 44701T), isolated from a smear-ripened cheese.</title>
        <authorList>
            <consortium name="US DOE Joint Genome Institute (JGI-PGF)"/>
            <person name="Walter F."/>
            <person name="Albersmeier A."/>
            <person name="Kalinowski J."/>
            <person name="Ruckert C."/>
        </authorList>
    </citation>
    <scope>NUCLEOTIDE SEQUENCE</scope>
    <source>
        <strain evidence="4">VKM Ac-1069</strain>
    </source>
</reference>
<dbReference type="GO" id="GO:0016712">
    <property type="term" value="F:oxidoreductase activity, acting on paired donors, with incorporation or reduction of molecular oxygen, reduced flavin or flavoprotein as one donor, and incorporation of one atom of oxygen"/>
    <property type="evidence" value="ECO:0007669"/>
    <property type="project" value="TreeGrafter"/>
</dbReference>
<dbReference type="GO" id="GO:0050660">
    <property type="term" value="F:flavin adenine dinucleotide binding"/>
    <property type="evidence" value="ECO:0007669"/>
    <property type="project" value="InterPro"/>
</dbReference>
<dbReference type="EMBL" id="BSFQ01000015">
    <property type="protein sequence ID" value="GLL12674.1"/>
    <property type="molecule type" value="Genomic_DNA"/>
</dbReference>
<keyword evidence="5" id="KW-1185">Reference proteome</keyword>
<dbReference type="GO" id="GO:0033539">
    <property type="term" value="P:fatty acid beta-oxidation using acyl-CoA dehydrogenase"/>
    <property type="evidence" value="ECO:0007669"/>
    <property type="project" value="TreeGrafter"/>
</dbReference>
<name>A0A9W6NXA2_9PSEU</name>
<evidence type="ECO:0000256" key="1">
    <source>
        <dbReference type="ARBA" id="ARBA00023002"/>
    </source>
</evidence>
<dbReference type="Proteomes" id="UP001143463">
    <property type="component" value="Unassembled WGS sequence"/>
</dbReference>
<dbReference type="SUPFAM" id="SSF56645">
    <property type="entry name" value="Acyl-CoA dehydrogenase NM domain-like"/>
    <property type="match status" value="1"/>
</dbReference>
<dbReference type="PIRSF" id="PIRSF016578">
    <property type="entry name" value="HsaA"/>
    <property type="match status" value="1"/>
</dbReference>
<reference evidence="4" key="2">
    <citation type="submission" date="2023-01" db="EMBL/GenBank/DDBJ databases">
        <authorList>
            <person name="Sun Q."/>
            <person name="Evtushenko L."/>
        </authorList>
    </citation>
    <scope>NUCLEOTIDE SEQUENCE</scope>
    <source>
        <strain evidence="4">VKM Ac-1069</strain>
    </source>
</reference>
<dbReference type="InterPro" id="IPR037069">
    <property type="entry name" value="AcylCoA_DH/ox_N_sf"/>
</dbReference>
<dbReference type="InterPro" id="IPR046373">
    <property type="entry name" value="Acyl-CoA_Oxase/DH_mid-dom_sf"/>
</dbReference>
<feature type="domain" description="Acyl-CoA dehydrogenase C-terminal" evidence="3">
    <location>
        <begin position="256"/>
        <end position="385"/>
    </location>
</feature>
<dbReference type="GO" id="GO:0003995">
    <property type="term" value="F:acyl-CoA dehydrogenase activity"/>
    <property type="evidence" value="ECO:0007669"/>
    <property type="project" value="TreeGrafter"/>
</dbReference>
<dbReference type="Gene3D" id="1.20.140.10">
    <property type="entry name" value="Butyryl-CoA Dehydrogenase, subunit A, domain 3"/>
    <property type="match status" value="1"/>
</dbReference>